<gene>
    <name evidence="4" type="ORF">RFI_08779</name>
</gene>
<protein>
    <submittedName>
        <fullName evidence="4">Uncharacterized protein</fullName>
    </submittedName>
</protein>
<evidence type="ECO:0000256" key="1">
    <source>
        <dbReference type="SAM" id="Coils"/>
    </source>
</evidence>
<keyword evidence="3" id="KW-0472">Membrane</keyword>
<keyword evidence="1" id="KW-0175">Coiled coil</keyword>
<feature type="coiled-coil region" evidence="1">
    <location>
        <begin position="25"/>
        <end position="162"/>
    </location>
</feature>
<organism evidence="4 5">
    <name type="scientific">Reticulomyxa filosa</name>
    <dbReference type="NCBI Taxonomy" id="46433"/>
    <lineage>
        <taxon>Eukaryota</taxon>
        <taxon>Sar</taxon>
        <taxon>Rhizaria</taxon>
        <taxon>Retaria</taxon>
        <taxon>Foraminifera</taxon>
        <taxon>Monothalamids</taxon>
        <taxon>Reticulomyxidae</taxon>
        <taxon>Reticulomyxa</taxon>
    </lineage>
</organism>
<keyword evidence="3" id="KW-1133">Transmembrane helix</keyword>
<name>X6NR13_RETFI</name>
<keyword evidence="5" id="KW-1185">Reference proteome</keyword>
<comment type="caution">
    <text evidence="4">The sequence shown here is derived from an EMBL/GenBank/DDBJ whole genome shotgun (WGS) entry which is preliminary data.</text>
</comment>
<sequence>MTAESHLTATNETKVLQKSPRTATGKSLQQQIIELQTENEQMKQSIRNMHLQLQQQKLQNQSQKEKLKLDSEKAQWKLEHESKVSELHQLLTRAKNELNDLLTQQKTLKVNIEKQQNIILVTGHSSPKKSEQERTQELKQKLDSLQKKYDDLTEQKNDLLVYLVLYFFFFFIGYLHDEQEKMQNKLNELVGGHSTYSSTTIDQSQQDEH</sequence>
<evidence type="ECO:0000256" key="2">
    <source>
        <dbReference type="SAM" id="MobiDB-lite"/>
    </source>
</evidence>
<dbReference type="AlphaFoldDB" id="X6NR13"/>
<keyword evidence="3" id="KW-0812">Transmembrane</keyword>
<feature type="transmembrane region" description="Helical" evidence="3">
    <location>
        <begin position="159"/>
        <end position="176"/>
    </location>
</feature>
<proteinExistence type="predicted"/>
<evidence type="ECO:0000313" key="5">
    <source>
        <dbReference type="Proteomes" id="UP000023152"/>
    </source>
</evidence>
<reference evidence="4 5" key="1">
    <citation type="journal article" date="2013" name="Curr. Biol.">
        <title>The Genome of the Foraminiferan Reticulomyxa filosa.</title>
        <authorList>
            <person name="Glockner G."/>
            <person name="Hulsmann N."/>
            <person name="Schleicher M."/>
            <person name="Noegel A.A."/>
            <person name="Eichinger L."/>
            <person name="Gallinger C."/>
            <person name="Pawlowski J."/>
            <person name="Sierra R."/>
            <person name="Euteneuer U."/>
            <person name="Pillet L."/>
            <person name="Moustafa A."/>
            <person name="Platzer M."/>
            <person name="Groth M."/>
            <person name="Szafranski K."/>
            <person name="Schliwa M."/>
        </authorList>
    </citation>
    <scope>NUCLEOTIDE SEQUENCE [LARGE SCALE GENOMIC DNA]</scope>
</reference>
<dbReference type="EMBL" id="ASPP01006715">
    <property type="protein sequence ID" value="ETO28353.1"/>
    <property type="molecule type" value="Genomic_DNA"/>
</dbReference>
<accession>X6NR13</accession>
<feature type="region of interest" description="Disordered" evidence="2">
    <location>
        <begin position="1"/>
        <end position="24"/>
    </location>
</feature>
<evidence type="ECO:0000313" key="4">
    <source>
        <dbReference type="EMBL" id="ETO28353.1"/>
    </source>
</evidence>
<dbReference type="Proteomes" id="UP000023152">
    <property type="component" value="Unassembled WGS sequence"/>
</dbReference>
<evidence type="ECO:0000256" key="3">
    <source>
        <dbReference type="SAM" id="Phobius"/>
    </source>
</evidence>